<sequence>MEAARQRPRTAPGSTPKATPPPPLPVPSESLDAHNFWSGAECFQQPKGTLCHSSSLSGSHEMNVLLKLIDLQSVTADVWIWADAVLAIGRKAEASLLLAEIGREMVSSSSLSSDSLDEDWLMKITCPGARHRYSRNVRSRKGCSMGVFSLSRPDEPKQQPRAQRVAITWLDIR</sequence>
<reference evidence="1" key="1">
    <citation type="submission" date="2021-08" db="EMBL/GenBank/DDBJ databases">
        <title>The first chromosome-level gecko genome reveals the dynamic sex chromosomes of Neotropical dwarf geckos (Sphaerodactylidae: Sphaerodactylus).</title>
        <authorList>
            <person name="Pinto B.J."/>
            <person name="Keating S.E."/>
            <person name="Gamble T."/>
        </authorList>
    </citation>
    <scope>NUCLEOTIDE SEQUENCE</scope>
    <source>
        <strain evidence="1">TG3544</strain>
    </source>
</reference>
<dbReference type="Proteomes" id="UP000827872">
    <property type="component" value="Linkage Group LG01"/>
</dbReference>
<accession>A0ACB8GEP4</accession>
<protein>
    <submittedName>
        <fullName evidence="1">Uncharacterized protein</fullName>
    </submittedName>
</protein>
<gene>
    <name evidence="1" type="ORF">K3G42_033701</name>
</gene>
<name>A0ACB8GEP4_9SAUR</name>
<comment type="caution">
    <text evidence="1">The sequence shown here is derived from an EMBL/GenBank/DDBJ whole genome shotgun (WGS) entry which is preliminary data.</text>
</comment>
<dbReference type="EMBL" id="CM037614">
    <property type="protein sequence ID" value="KAH8018123.1"/>
    <property type="molecule type" value="Genomic_DNA"/>
</dbReference>
<keyword evidence="2" id="KW-1185">Reference proteome</keyword>
<organism evidence="1 2">
    <name type="scientific">Sphaerodactylus townsendi</name>
    <dbReference type="NCBI Taxonomy" id="933632"/>
    <lineage>
        <taxon>Eukaryota</taxon>
        <taxon>Metazoa</taxon>
        <taxon>Chordata</taxon>
        <taxon>Craniata</taxon>
        <taxon>Vertebrata</taxon>
        <taxon>Euteleostomi</taxon>
        <taxon>Lepidosauria</taxon>
        <taxon>Squamata</taxon>
        <taxon>Bifurcata</taxon>
        <taxon>Gekkota</taxon>
        <taxon>Sphaerodactylidae</taxon>
        <taxon>Sphaerodactylus</taxon>
    </lineage>
</organism>
<proteinExistence type="predicted"/>
<evidence type="ECO:0000313" key="2">
    <source>
        <dbReference type="Proteomes" id="UP000827872"/>
    </source>
</evidence>
<evidence type="ECO:0000313" key="1">
    <source>
        <dbReference type="EMBL" id="KAH8018123.1"/>
    </source>
</evidence>